<feature type="region of interest" description="Disordered" evidence="1">
    <location>
        <begin position="191"/>
        <end position="227"/>
    </location>
</feature>
<evidence type="ECO:0000256" key="1">
    <source>
        <dbReference type="SAM" id="MobiDB-lite"/>
    </source>
</evidence>
<dbReference type="AlphaFoldDB" id="A0A022WBI3"/>
<dbReference type="Proteomes" id="UP000023758">
    <property type="component" value="Unassembled WGS sequence"/>
</dbReference>
<keyword evidence="2" id="KW-1133">Transmembrane helix</keyword>
<organism evidence="3">
    <name type="scientific">Trichophyton rubrum CBS 288.86</name>
    <dbReference type="NCBI Taxonomy" id="1215330"/>
    <lineage>
        <taxon>Eukaryota</taxon>
        <taxon>Fungi</taxon>
        <taxon>Dikarya</taxon>
        <taxon>Ascomycota</taxon>
        <taxon>Pezizomycotina</taxon>
        <taxon>Eurotiomycetes</taxon>
        <taxon>Eurotiomycetidae</taxon>
        <taxon>Onygenales</taxon>
        <taxon>Arthrodermataceae</taxon>
        <taxon>Trichophyton</taxon>
    </lineage>
</organism>
<sequence>MDVACPRDCGLNLNPATVLNSMKSPSSDHVSALERVSLGKIIIRRQTDQPCTTNNTAGRQNIHNLGAAIRLPCFPQVTTIRKPGQENKMTWYSLLPQELTAFEGWLIRFFVLLGTLMMGPFLFFLVYDLILYIWRAATYEIPVIGGRARGRRRPVAPIPIFSESASGRRRAFSMTGIDFYGSASTRSEASLARGAQDENVAPHGTAAPDSAVSRRKTLTLPVDARPS</sequence>
<reference evidence="3" key="1">
    <citation type="submission" date="2014-02" db="EMBL/GenBank/DDBJ databases">
        <title>The Genome Sequence of Trichophyton rubrum (morphotype fischeri) CBS 288.86.</title>
        <authorList>
            <consortium name="The Broad Institute Genomics Platform"/>
            <person name="Cuomo C.A."/>
            <person name="White T.C."/>
            <person name="Graser Y."/>
            <person name="Martinez-Rossi N."/>
            <person name="Heitman J."/>
            <person name="Young S.K."/>
            <person name="Zeng Q."/>
            <person name="Gargeya S."/>
            <person name="Abouelleil A."/>
            <person name="Alvarado L."/>
            <person name="Chapman S.B."/>
            <person name="Gainer-Dewar J."/>
            <person name="Goldberg J."/>
            <person name="Griggs A."/>
            <person name="Gujja S."/>
            <person name="Hansen M."/>
            <person name="Howarth C."/>
            <person name="Imamovic A."/>
            <person name="Larimer J."/>
            <person name="Martinez D."/>
            <person name="Murphy C."/>
            <person name="Pearson M.D."/>
            <person name="Persinoti G."/>
            <person name="Poon T."/>
            <person name="Priest M."/>
            <person name="Roberts A.D."/>
            <person name="Saif S."/>
            <person name="Shea T.D."/>
            <person name="Sykes S.N."/>
            <person name="Wortman J."/>
            <person name="Nusbaum C."/>
            <person name="Birren B."/>
        </authorList>
    </citation>
    <scope>NUCLEOTIDE SEQUENCE [LARGE SCALE GENOMIC DNA]</scope>
    <source>
        <strain evidence="3">CBS 288.86</strain>
    </source>
</reference>
<evidence type="ECO:0000313" key="3">
    <source>
        <dbReference type="EMBL" id="EZF55453.1"/>
    </source>
</evidence>
<name>A0A022WBI3_TRIRU</name>
<proteinExistence type="predicted"/>
<keyword evidence="2" id="KW-0812">Transmembrane</keyword>
<protein>
    <submittedName>
        <fullName evidence="3">Uncharacterized protein</fullName>
    </submittedName>
</protein>
<dbReference type="HOGENOM" id="CLU_1220454_0_0_1"/>
<dbReference type="EMBL" id="KK207750">
    <property type="protein sequence ID" value="EZF55453.1"/>
    <property type="molecule type" value="Genomic_DNA"/>
</dbReference>
<accession>A0A022WBI3</accession>
<feature type="transmembrane region" description="Helical" evidence="2">
    <location>
        <begin position="105"/>
        <end position="127"/>
    </location>
</feature>
<evidence type="ECO:0000256" key="2">
    <source>
        <dbReference type="SAM" id="Phobius"/>
    </source>
</evidence>
<keyword evidence="2" id="KW-0472">Membrane</keyword>
<gene>
    <name evidence="3" type="ORF">H103_01988</name>
</gene>